<comment type="caution">
    <text evidence="2">The sequence shown here is derived from an EMBL/GenBank/DDBJ whole genome shotgun (WGS) entry which is preliminary data.</text>
</comment>
<feature type="chain" id="PRO_5046515513" description="RNase H type-1 domain-containing protein" evidence="1">
    <location>
        <begin position="21"/>
        <end position="155"/>
    </location>
</feature>
<protein>
    <recommendedName>
        <fullName evidence="4">RNase H type-1 domain-containing protein</fullName>
    </recommendedName>
</protein>
<evidence type="ECO:0000313" key="3">
    <source>
        <dbReference type="Proteomes" id="UP001341840"/>
    </source>
</evidence>
<sequence length="155" mass="18130">MLKWLMLVFVIFWSIWKSRNLKIFENKDVSWEESWIQINCLVDEWIKVRAKRKNTDCVGYRKEEIEGPKWWQCCLYNSEENNYVVGGYFTDEAGSVKAWMGGTIEEVSQGEAYLQGLDSAIQFLLEELCIRDEGTILVANRRDIVDWINGNTDTG</sequence>
<name>A0ABU6S9I6_9FABA</name>
<organism evidence="2 3">
    <name type="scientific">Stylosanthes scabra</name>
    <dbReference type="NCBI Taxonomy" id="79078"/>
    <lineage>
        <taxon>Eukaryota</taxon>
        <taxon>Viridiplantae</taxon>
        <taxon>Streptophyta</taxon>
        <taxon>Embryophyta</taxon>
        <taxon>Tracheophyta</taxon>
        <taxon>Spermatophyta</taxon>
        <taxon>Magnoliopsida</taxon>
        <taxon>eudicotyledons</taxon>
        <taxon>Gunneridae</taxon>
        <taxon>Pentapetalae</taxon>
        <taxon>rosids</taxon>
        <taxon>fabids</taxon>
        <taxon>Fabales</taxon>
        <taxon>Fabaceae</taxon>
        <taxon>Papilionoideae</taxon>
        <taxon>50 kb inversion clade</taxon>
        <taxon>dalbergioids sensu lato</taxon>
        <taxon>Dalbergieae</taxon>
        <taxon>Pterocarpus clade</taxon>
        <taxon>Stylosanthes</taxon>
    </lineage>
</organism>
<proteinExistence type="predicted"/>
<accession>A0ABU6S9I6</accession>
<keyword evidence="1" id="KW-0732">Signal</keyword>
<reference evidence="2 3" key="1">
    <citation type="journal article" date="2023" name="Plants (Basel)">
        <title>Bridging the Gap: Combining Genomics and Transcriptomics Approaches to Understand Stylosanthes scabra, an Orphan Legume from the Brazilian Caatinga.</title>
        <authorList>
            <person name="Ferreira-Neto J.R.C."/>
            <person name="da Silva M.D."/>
            <person name="Binneck E."/>
            <person name="de Melo N.F."/>
            <person name="da Silva R.H."/>
            <person name="de Melo A.L.T.M."/>
            <person name="Pandolfi V."/>
            <person name="Bustamante F.O."/>
            <person name="Brasileiro-Vidal A.C."/>
            <person name="Benko-Iseppon A.M."/>
        </authorList>
    </citation>
    <scope>NUCLEOTIDE SEQUENCE [LARGE SCALE GENOMIC DNA]</scope>
    <source>
        <tissue evidence="2">Leaves</tissue>
    </source>
</reference>
<feature type="signal peptide" evidence="1">
    <location>
        <begin position="1"/>
        <end position="20"/>
    </location>
</feature>
<dbReference type="Proteomes" id="UP001341840">
    <property type="component" value="Unassembled WGS sequence"/>
</dbReference>
<evidence type="ECO:0000313" key="2">
    <source>
        <dbReference type="EMBL" id="MED6133027.1"/>
    </source>
</evidence>
<evidence type="ECO:0008006" key="4">
    <source>
        <dbReference type="Google" id="ProtNLM"/>
    </source>
</evidence>
<evidence type="ECO:0000256" key="1">
    <source>
        <dbReference type="SAM" id="SignalP"/>
    </source>
</evidence>
<gene>
    <name evidence="2" type="ORF">PIB30_024552</name>
</gene>
<keyword evidence="3" id="KW-1185">Reference proteome</keyword>
<dbReference type="EMBL" id="JASCZI010060503">
    <property type="protein sequence ID" value="MED6133027.1"/>
    <property type="molecule type" value="Genomic_DNA"/>
</dbReference>